<gene>
    <name evidence="2" type="ORF">F1735_08035</name>
</gene>
<protein>
    <submittedName>
        <fullName evidence="2">Uncharacterized protein</fullName>
    </submittedName>
</protein>
<evidence type="ECO:0000313" key="2">
    <source>
        <dbReference type="EMBL" id="NHZ62254.1"/>
    </source>
</evidence>
<dbReference type="Proteomes" id="UP000610594">
    <property type="component" value="Unassembled WGS sequence"/>
</dbReference>
<evidence type="ECO:0000256" key="1">
    <source>
        <dbReference type="SAM" id="MobiDB-lite"/>
    </source>
</evidence>
<name>A0ABX0MSG5_9BURK</name>
<evidence type="ECO:0000313" key="3">
    <source>
        <dbReference type="Proteomes" id="UP000610594"/>
    </source>
</evidence>
<feature type="region of interest" description="Disordered" evidence="1">
    <location>
        <begin position="43"/>
        <end position="81"/>
    </location>
</feature>
<sequence length="81" mass="9041">MGRYLDDVINSLPAERKTAIATDSRNKFDEMLAYAAQRIRKDVDKRQAQAAKNVSTEPNPVSQAEMPSDPPSRLGVDTKKH</sequence>
<keyword evidence="3" id="KW-1185">Reference proteome</keyword>
<comment type="caution">
    <text evidence="2">The sequence shown here is derived from an EMBL/GenBank/DDBJ whole genome shotgun (WGS) entry which is preliminary data.</text>
</comment>
<proteinExistence type="predicted"/>
<dbReference type="RefSeq" id="WP_167236448.1">
    <property type="nucleotide sequence ID" value="NZ_WHJF01000015.1"/>
</dbReference>
<reference evidence="2 3" key="1">
    <citation type="submission" date="2019-10" db="EMBL/GenBank/DDBJ databases">
        <title>Taxonomy of Antarctic Massilia spp.: description of Massilia rubra sp. nov., Massilia aquatica sp. nov., Massilia mucilaginosa sp. nov., Massilia frigida sp. nov. isolated from streams, lakes and regoliths.</title>
        <authorList>
            <person name="Holochova P."/>
            <person name="Sedlacek I."/>
            <person name="Kralova S."/>
            <person name="Maslanova I."/>
            <person name="Busse H.-J."/>
            <person name="Stankova E."/>
            <person name="Vrbovska V."/>
            <person name="Kovarovic V."/>
            <person name="Bartak M."/>
            <person name="Svec P."/>
            <person name="Pantucek R."/>
        </authorList>
    </citation>
    <scope>NUCLEOTIDE SEQUENCE [LARGE SCALE GENOMIC DNA]</scope>
    <source>
        <strain evidence="2 3">CCM 8694</strain>
    </source>
</reference>
<dbReference type="EMBL" id="WHJF01000015">
    <property type="protein sequence ID" value="NHZ62254.1"/>
    <property type="molecule type" value="Genomic_DNA"/>
</dbReference>
<accession>A0ABX0MSG5</accession>
<organism evidence="2 3">
    <name type="scientific">Massilia genomosp. 1</name>
    <dbReference type="NCBI Taxonomy" id="2609280"/>
    <lineage>
        <taxon>Bacteria</taxon>
        <taxon>Pseudomonadati</taxon>
        <taxon>Pseudomonadota</taxon>
        <taxon>Betaproteobacteria</taxon>
        <taxon>Burkholderiales</taxon>
        <taxon>Oxalobacteraceae</taxon>
        <taxon>Telluria group</taxon>
        <taxon>Massilia</taxon>
    </lineage>
</organism>
<feature type="compositionally biased region" description="Polar residues" evidence="1">
    <location>
        <begin position="50"/>
        <end position="62"/>
    </location>
</feature>